<dbReference type="CDD" id="cd01647">
    <property type="entry name" value="RT_LTR"/>
    <property type="match status" value="1"/>
</dbReference>
<dbReference type="GO" id="GO:0004190">
    <property type="term" value="F:aspartic-type endopeptidase activity"/>
    <property type="evidence" value="ECO:0007669"/>
    <property type="project" value="UniProtKB-KW"/>
</dbReference>
<evidence type="ECO:0000259" key="9">
    <source>
        <dbReference type="Pfam" id="PF00078"/>
    </source>
</evidence>
<evidence type="ECO:0000256" key="8">
    <source>
        <dbReference type="ARBA" id="ARBA00022918"/>
    </source>
</evidence>
<dbReference type="CDD" id="cd09274">
    <property type="entry name" value="RNase_HI_RT_Ty3"/>
    <property type="match status" value="1"/>
</dbReference>
<feature type="domain" description="Reverse transcriptase RNase H-like" evidence="10">
    <location>
        <begin position="130"/>
        <end position="217"/>
    </location>
</feature>
<dbReference type="Gene3D" id="3.10.20.370">
    <property type="match status" value="1"/>
</dbReference>
<keyword evidence="6" id="KW-0255">Endonuclease</keyword>
<dbReference type="InterPro" id="IPR043502">
    <property type="entry name" value="DNA/RNA_pol_sf"/>
</dbReference>
<keyword evidence="8" id="KW-0695">RNA-directed DNA polymerase</keyword>
<name>A0A371H099_MUCPR</name>
<keyword evidence="3" id="KW-0548">Nucleotidyltransferase</keyword>
<dbReference type="InterPro" id="IPR051320">
    <property type="entry name" value="Viral_Replic_Matur_Polypro"/>
</dbReference>
<dbReference type="EMBL" id="QJKJ01003968">
    <property type="protein sequence ID" value="RDX96126.1"/>
    <property type="molecule type" value="Genomic_DNA"/>
</dbReference>
<keyword evidence="12" id="KW-1185">Reference proteome</keyword>
<proteinExistence type="predicted"/>
<evidence type="ECO:0000256" key="6">
    <source>
        <dbReference type="ARBA" id="ARBA00022759"/>
    </source>
</evidence>
<keyword evidence="2" id="KW-0808">Transferase</keyword>
<organism evidence="11 12">
    <name type="scientific">Mucuna pruriens</name>
    <name type="common">Velvet bean</name>
    <name type="synonym">Dolichos pruriens</name>
    <dbReference type="NCBI Taxonomy" id="157652"/>
    <lineage>
        <taxon>Eukaryota</taxon>
        <taxon>Viridiplantae</taxon>
        <taxon>Streptophyta</taxon>
        <taxon>Embryophyta</taxon>
        <taxon>Tracheophyta</taxon>
        <taxon>Spermatophyta</taxon>
        <taxon>Magnoliopsida</taxon>
        <taxon>eudicotyledons</taxon>
        <taxon>Gunneridae</taxon>
        <taxon>Pentapetalae</taxon>
        <taxon>rosids</taxon>
        <taxon>fabids</taxon>
        <taxon>Fabales</taxon>
        <taxon>Fabaceae</taxon>
        <taxon>Papilionoideae</taxon>
        <taxon>50 kb inversion clade</taxon>
        <taxon>NPAAA clade</taxon>
        <taxon>indigoferoid/millettioid clade</taxon>
        <taxon>Phaseoleae</taxon>
        <taxon>Mucuna</taxon>
    </lineage>
</organism>
<evidence type="ECO:0000313" key="11">
    <source>
        <dbReference type="EMBL" id="RDX96126.1"/>
    </source>
</evidence>
<dbReference type="PANTHER" id="PTHR33064:SF37">
    <property type="entry name" value="RIBONUCLEASE H"/>
    <property type="match status" value="1"/>
</dbReference>
<keyword evidence="4" id="KW-0540">Nuclease</keyword>
<dbReference type="InterPro" id="IPR043128">
    <property type="entry name" value="Rev_trsase/Diguanyl_cyclase"/>
</dbReference>
<dbReference type="SUPFAM" id="SSF56672">
    <property type="entry name" value="DNA/RNA polymerases"/>
    <property type="match status" value="1"/>
</dbReference>
<dbReference type="Pfam" id="PF00078">
    <property type="entry name" value="RVT_1"/>
    <property type="match status" value="1"/>
</dbReference>
<comment type="caution">
    <text evidence="11">The sequence shown here is derived from an EMBL/GenBank/DDBJ whole genome shotgun (WGS) entry which is preliminary data.</text>
</comment>
<evidence type="ECO:0000256" key="7">
    <source>
        <dbReference type="ARBA" id="ARBA00022801"/>
    </source>
</evidence>
<evidence type="ECO:0000256" key="3">
    <source>
        <dbReference type="ARBA" id="ARBA00022695"/>
    </source>
</evidence>
<dbReference type="InterPro" id="IPR041373">
    <property type="entry name" value="RT_RNaseH"/>
</dbReference>
<dbReference type="AlphaFoldDB" id="A0A371H099"/>
<dbReference type="GO" id="GO:0006508">
    <property type="term" value="P:proteolysis"/>
    <property type="evidence" value="ECO:0007669"/>
    <property type="project" value="UniProtKB-KW"/>
</dbReference>
<evidence type="ECO:0000256" key="2">
    <source>
        <dbReference type="ARBA" id="ARBA00022679"/>
    </source>
</evidence>
<dbReference type="OrthoDB" id="2254302at2759"/>
<dbReference type="Gene3D" id="3.30.70.270">
    <property type="match status" value="1"/>
</dbReference>
<dbReference type="InterPro" id="IPR000477">
    <property type="entry name" value="RT_dom"/>
</dbReference>
<evidence type="ECO:0000313" key="12">
    <source>
        <dbReference type="Proteomes" id="UP000257109"/>
    </source>
</evidence>
<sequence>MSFGLCNAPSTFQRCMINIFSDLLEECMEVFMDNFTVYAESFDACLENLSRVLTRCIETNLVLNFEKCHFMVTEGNVLGHLVLSRGIEVDKAEVNTITPLPNLASVRDMCSYLGHTRLTSIPILQAPNWEYQFELMCDASNSALEAILGQQVRVGKSSHVIAYASRTMDPTQTNYTITEKELLEIVFSLDKFRSYLLDSKVIVFSYHAALKFLLKKPTQS</sequence>
<evidence type="ECO:0000256" key="1">
    <source>
        <dbReference type="ARBA" id="ARBA00022670"/>
    </source>
</evidence>
<dbReference type="GO" id="GO:0003964">
    <property type="term" value="F:RNA-directed DNA polymerase activity"/>
    <property type="evidence" value="ECO:0007669"/>
    <property type="project" value="UniProtKB-KW"/>
</dbReference>
<keyword evidence="7" id="KW-0378">Hydrolase</keyword>
<dbReference type="PANTHER" id="PTHR33064">
    <property type="entry name" value="POL PROTEIN"/>
    <property type="match status" value="1"/>
</dbReference>
<dbReference type="GO" id="GO:0004519">
    <property type="term" value="F:endonuclease activity"/>
    <property type="evidence" value="ECO:0007669"/>
    <property type="project" value="UniProtKB-KW"/>
</dbReference>
<accession>A0A371H099</accession>
<dbReference type="Pfam" id="PF17917">
    <property type="entry name" value="RT_RNaseH"/>
    <property type="match status" value="1"/>
</dbReference>
<evidence type="ECO:0000256" key="4">
    <source>
        <dbReference type="ARBA" id="ARBA00022722"/>
    </source>
</evidence>
<dbReference type="FunFam" id="3.10.20.370:FF:000001">
    <property type="entry name" value="Retrovirus-related Pol polyprotein from transposon 17.6-like protein"/>
    <property type="match status" value="1"/>
</dbReference>
<feature type="domain" description="Reverse transcriptase" evidence="9">
    <location>
        <begin position="1"/>
        <end position="80"/>
    </location>
</feature>
<protein>
    <submittedName>
        <fullName evidence="11">Retrovirus-related Pol polyprotein</fullName>
    </submittedName>
</protein>
<gene>
    <name evidence="11" type="primary">pol</name>
    <name evidence="11" type="ORF">CR513_21257</name>
</gene>
<keyword evidence="5" id="KW-0064">Aspartyl protease</keyword>
<evidence type="ECO:0000259" key="10">
    <source>
        <dbReference type="Pfam" id="PF17917"/>
    </source>
</evidence>
<dbReference type="Proteomes" id="UP000257109">
    <property type="component" value="Unassembled WGS sequence"/>
</dbReference>
<reference evidence="11" key="1">
    <citation type="submission" date="2018-05" db="EMBL/GenBank/DDBJ databases">
        <title>Draft genome of Mucuna pruriens seed.</title>
        <authorList>
            <person name="Nnadi N.E."/>
            <person name="Vos R."/>
            <person name="Hasami M.H."/>
            <person name="Devisetty U.K."/>
            <person name="Aguiy J.C."/>
        </authorList>
    </citation>
    <scope>NUCLEOTIDE SEQUENCE [LARGE SCALE GENOMIC DNA]</scope>
    <source>
        <strain evidence="11">JCA_2017</strain>
    </source>
</reference>
<evidence type="ECO:0000256" key="5">
    <source>
        <dbReference type="ARBA" id="ARBA00022750"/>
    </source>
</evidence>
<keyword evidence="1" id="KW-0645">Protease</keyword>
<feature type="non-terminal residue" evidence="11">
    <location>
        <position position="1"/>
    </location>
</feature>